<evidence type="ECO:0000313" key="1">
    <source>
        <dbReference type="EMBL" id="MFC4871774.1"/>
    </source>
</evidence>
<name>A0ABV9SZE9_9BACT</name>
<comment type="caution">
    <text evidence="1">The sequence shown here is derived from an EMBL/GenBank/DDBJ whole genome shotgun (WGS) entry which is preliminary data.</text>
</comment>
<dbReference type="Proteomes" id="UP001595818">
    <property type="component" value="Unassembled WGS sequence"/>
</dbReference>
<organism evidence="1 2">
    <name type="scientific">Negadavirga shengliensis</name>
    <dbReference type="NCBI Taxonomy" id="1389218"/>
    <lineage>
        <taxon>Bacteria</taxon>
        <taxon>Pseudomonadati</taxon>
        <taxon>Bacteroidota</taxon>
        <taxon>Cytophagia</taxon>
        <taxon>Cytophagales</taxon>
        <taxon>Cyclobacteriaceae</taxon>
        <taxon>Negadavirga</taxon>
    </lineage>
</organism>
<evidence type="ECO:0000313" key="2">
    <source>
        <dbReference type="Proteomes" id="UP001595818"/>
    </source>
</evidence>
<protein>
    <submittedName>
        <fullName evidence="1">Uncharacterized protein</fullName>
    </submittedName>
</protein>
<gene>
    <name evidence="1" type="ORF">ACFPFU_08765</name>
</gene>
<proteinExistence type="predicted"/>
<keyword evidence="2" id="KW-1185">Reference proteome</keyword>
<dbReference type="EMBL" id="JBHSJJ010000004">
    <property type="protein sequence ID" value="MFC4871774.1"/>
    <property type="molecule type" value="Genomic_DNA"/>
</dbReference>
<dbReference type="RefSeq" id="WP_377063564.1">
    <property type="nucleotide sequence ID" value="NZ_JBHSJJ010000004.1"/>
</dbReference>
<reference evidence="2" key="1">
    <citation type="journal article" date="2019" name="Int. J. Syst. Evol. Microbiol.">
        <title>The Global Catalogue of Microorganisms (GCM) 10K type strain sequencing project: providing services to taxonomists for standard genome sequencing and annotation.</title>
        <authorList>
            <consortium name="The Broad Institute Genomics Platform"/>
            <consortium name="The Broad Institute Genome Sequencing Center for Infectious Disease"/>
            <person name="Wu L."/>
            <person name="Ma J."/>
        </authorList>
    </citation>
    <scope>NUCLEOTIDE SEQUENCE [LARGE SCALE GENOMIC DNA]</scope>
    <source>
        <strain evidence="2">CGMCC 4.7466</strain>
    </source>
</reference>
<accession>A0ABV9SZE9</accession>
<sequence>MKDLWPFSLVFLVTIFCKTLVYGQNEKKIPAQVSGVYPSLSMTADHFPRTEAGTGALMPWADKLWVMTYVAHLSPTGSGTGLYEIDGNLQLKKHPKSIVGTYANRLVHTPSMQLSIGPYLIDTLGNVRLIEEFSNHRLAATMTHLKDPENKLYYLAMEGEFFEVDVHTLEVKQLFQLMDELNAPKGSKPHFKSGFTNHGRVVVCNNSYNEKDFNGEWQAGRLAEWDGNGEWEIIEKTAFTEVWSAGSFGQPMVATGWDDISAIMRVFINGEWKRYRLPKGSRTFDQTSCTEWMRVREVETERALMDCHGLFYEIGMHTYGGEPWAIKPISSHLRVVPDFCSWKGMLVMGGNQATPMKFGPQDRNPLAGQPQAGLWFGKTDDLWHFGKPTGTGGVWYKTGVNGGEYSDPYLMYGFDKKSVHLYTESETTVEFTIETDFMGNGDFKVFERITVPPGEYVHYEFPDAYSAHWMRFSTDKNCIASAMVIYR</sequence>